<evidence type="ECO:0000256" key="2">
    <source>
        <dbReference type="ARBA" id="ARBA00022821"/>
    </source>
</evidence>
<dbReference type="Proteomes" id="UP001177003">
    <property type="component" value="Chromosome 4"/>
</dbReference>
<dbReference type="InterPro" id="IPR001471">
    <property type="entry name" value="AP2/ERF_dom"/>
</dbReference>
<keyword evidence="6" id="KW-0539">Nucleus</keyword>
<sequence>MAVEKKLQTPLSEGILENVWANFIGEDHDHHAKEEIPQKTFEVSESWEELPNLDHGRDEEMGFLQRLPSLGRWISMGAEEWEEILAGIVIPSENIENPREILAKGRDQTVLGSGTDDVVKTEKRYRGVRRRPWGKYAAEIRDSSRKGARVWLGTFKTPEEAALAYDKAALRIRGPKAHLNFPIQEVEYKMRAIDQRESDSNDHPSTSSQRTDSTDIQCSHYKDHNTNKRVFRDWEEVQKEVAMNGPPPLKSLKSLEESYWDDNIDVLEFEDLGVSYLENLLSKGS</sequence>
<evidence type="ECO:0000256" key="6">
    <source>
        <dbReference type="ARBA" id="ARBA00023242"/>
    </source>
</evidence>
<evidence type="ECO:0000256" key="5">
    <source>
        <dbReference type="ARBA" id="ARBA00023163"/>
    </source>
</evidence>
<evidence type="ECO:0000313" key="9">
    <source>
        <dbReference type="EMBL" id="CAI9279608.1"/>
    </source>
</evidence>
<dbReference type="PRINTS" id="PR00367">
    <property type="entry name" value="ETHRSPELEMNT"/>
</dbReference>
<evidence type="ECO:0000259" key="8">
    <source>
        <dbReference type="PROSITE" id="PS51032"/>
    </source>
</evidence>
<keyword evidence="2" id="KW-0611">Plant defense</keyword>
<dbReference type="InterPro" id="IPR016177">
    <property type="entry name" value="DNA-bd_dom_sf"/>
</dbReference>
<keyword evidence="3" id="KW-0805">Transcription regulation</keyword>
<feature type="region of interest" description="Disordered" evidence="7">
    <location>
        <begin position="195"/>
        <end position="222"/>
    </location>
</feature>
<evidence type="ECO:0000256" key="3">
    <source>
        <dbReference type="ARBA" id="ARBA00023015"/>
    </source>
</evidence>
<dbReference type="GO" id="GO:0003677">
    <property type="term" value="F:DNA binding"/>
    <property type="evidence" value="ECO:0007669"/>
    <property type="project" value="UniProtKB-KW"/>
</dbReference>
<dbReference type="InterPro" id="IPR044808">
    <property type="entry name" value="ERF_plant"/>
</dbReference>
<dbReference type="AlphaFoldDB" id="A0AA35YST9"/>
<dbReference type="GO" id="GO:0005634">
    <property type="term" value="C:nucleus"/>
    <property type="evidence" value="ECO:0007669"/>
    <property type="project" value="UniProtKB-SubCell"/>
</dbReference>
<dbReference type="SMART" id="SM00380">
    <property type="entry name" value="AP2"/>
    <property type="match status" value="1"/>
</dbReference>
<dbReference type="EMBL" id="OX465080">
    <property type="protein sequence ID" value="CAI9279608.1"/>
    <property type="molecule type" value="Genomic_DNA"/>
</dbReference>
<evidence type="ECO:0000256" key="4">
    <source>
        <dbReference type="ARBA" id="ARBA00023125"/>
    </source>
</evidence>
<feature type="domain" description="AP2/ERF" evidence="8">
    <location>
        <begin position="124"/>
        <end position="182"/>
    </location>
</feature>
<comment type="subcellular location">
    <subcellularLocation>
        <location evidence="1">Nucleus</location>
    </subcellularLocation>
</comment>
<feature type="compositionally biased region" description="Polar residues" evidence="7">
    <location>
        <begin position="203"/>
        <end position="217"/>
    </location>
</feature>
<accession>A0AA35YST9</accession>
<name>A0AA35YST9_LACSI</name>
<dbReference type="PANTHER" id="PTHR31190">
    <property type="entry name" value="DNA-BINDING DOMAIN"/>
    <property type="match status" value="1"/>
</dbReference>
<keyword evidence="4" id="KW-0238">DNA-binding</keyword>
<keyword evidence="10" id="KW-1185">Reference proteome</keyword>
<dbReference type="PROSITE" id="PS51032">
    <property type="entry name" value="AP2_ERF"/>
    <property type="match status" value="1"/>
</dbReference>
<evidence type="ECO:0000256" key="1">
    <source>
        <dbReference type="ARBA" id="ARBA00004123"/>
    </source>
</evidence>
<evidence type="ECO:0000256" key="7">
    <source>
        <dbReference type="SAM" id="MobiDB-lite"/>
    </source>
</evidence>
<dbReference type="Gene3D" id="3.30.730.10">
    <property type="entry name" value="AP2/ERF domain"/>
    <property type="match status" value="1"/>
</dbReference>
<dbReference type="PANTHER" id="PTHR31190:SF463">
    <property type="entry name" value="AP2_ERF DOMAIN-CONTAINING PROTEIN"/>
    <property type="match status" value="1"/>
</dbReference>
<reference evidence="9" key="1">
    <citation type="submission" date="2023-04" db="EMBL/GenBank/DDBJ databases">
        <authorList>
            <person name="Vijverberg K."/>
            <person name="Xiong W."/>
            <person name="Schranz E."/>
        </authorList>
    </citation>
    <scope>NUCLEOTIDE SEQUENCE</scope>
</reference>
<dbReference type="GO" id="GO:0003700">
    <property type="term" value="F:DNA-binding transcription factor activity"/>
    <property type="evidence" value="ECO:0007669"/>
    <property type="project" value="InterPro"/>
</dbReference>
<dbReference type="CDD" id="cd00018">
    <property type="entry name" value="AP2"/>
    <property type="match status" value="1"/>
</dbReference>
<dbReference type="GO" id="GO:0009873">
    <property type="term" value="P:ethylene-activated signaling pathway"/>
    <property type="evidence" value="ECO:0007669"/>
    <property type="project" value="InterPro"/>
</dbReference>
<proteinExistence type="predicted"/>
<evidence type="ECO:0000313" key="10">
    <source>
        <dbReference type="Proteomes" id="UP001177003"/>
    </source>
</evidence>
<organism evidence="9 10">
    <name type="scientific">Lactuca saligna</name>
    <name type="common">Willowleaf lettuce</name>
    <dbReference type="NCBI Taxonomy" id="75948"/>
    <lineage>
        <taxon>Eukaryota</taxon>
        <taxon>Viridiplantae</taxon>
        <taxon>Streptophyta</taxon>
        <taxon>Embryophyta</taxon>
        <taxon>Tracheophyta</taxon>
        <taxon>Spermatophyta</taxon>
        <taxon>Magnoliopsida</taxon>
        <taxon>eudicotyledons</taxon>
        <taxon>Gunneridae</taxon>
        <taxon>Pentapetalae</taxon>
        <taxon>asterids</taxon>
        <taxon>campanulids</taxon>
        <taxon>Asterales</taxon>
        <taxon>Asteraceae</taxon>
        <taxon>Cichorioideae</taxon>
        <taxon>Cichorieae</taxon>
        <taxon>Lactucinae</taxon>
        <taxon>Lactuca</taxon>
    </lineage>
</organism>
<protein>
    <recommendedName>
        <fullName evidence="8">AP2/ERF domain-containing protein</fullName>
    </recommendedName>
</protein>
<dbReference type="SUPFAM" id="SSF54171">
    <property type="entry name" value="DNA-binding domain"/>
    <property type="match status" value="1"/>
</dbReference>
<dbReference type="FunFam" id="3.30.730.10:FF:000001">
    <property type="entry name" value="Ethylene-responsive transcription factor 2"/>
    <property type="match status" value="1"/>
</dbReference>
<dbReference type="Pfam" id="PF00847">
    <property type="entry name" value="AP2"/>
    <property type="match status" value="1"/>
</dbReference>
<gene>
    <name evidence="9" type="ORF">LSALG_LOCUS19398</name>
</gene>
<keyword evidence="5" id="KW-0804">Transcription</keyword>
<dbReference type="InterPro" id="IPR036955">
    <property type="entry name" value="AP2/ERF_dom_sf"/>
</dbReference>
<dbReference type="GO" id="GO:0006952">
    <property type="term" value="P:defense response"/>
    <property type="evidence" value="ECO:0007669"/>
    <property type="project" value="UniProtKB-KW"/>
</dbReference>